<dbReference type="Proteomes" id="UP001177670">
    <property type="component" value="Unassembled WGS sequence"/>
</dbReference>
<evidence type="ECO:0000313" key="2">
    <source>
        <dbReference type="Proteomes" id="UP001177670"/>
    </source>
</evidence>
<keyword evidence="2" id="KW-1185">Reference proteome</keyword>
<name>A0AA40FRG7_9HYME</name>
<accession>A0AA40FRG7</accession>
<organism evidence="1 2">
    <name type="scientific">Melipona bicolor</name>
    <dbReference type="NCBI Taxonomy" id="60889"/>
    <lineage>
        <taxon>Eukaryota</taxon>
        <taxon>Metazoa</taxon>
        <taxon>Ecdysozoa</taxon>
        <taxon>Arthropoda</taxon>
        <taxon>Hexapoda</taxon>
        <taxon>Insecta</taxon>
        <taxon>Pterygota</taxon>
        <taxon>Neoptera</taxon>
        <taxon>Endopterygota</taxon>
        <taxon>Hymenoptera</taxon>
        <taxon>Apocrita</taxon>
        <taxon>Aculeata</taxon>
        <taxon>Apoidea</taxon>
        <taxon>Anthophila</taxon>
        <taxon>Apidae</taxon>
        <taxon>Melipona</taxon>
    </lineage>
</organism>
<proteinExistence type="predicted"/>
<protein>
    <submittedName>
        <fullName evidence="1">Uncharacterized protein</fullName>
    </submittedName>
</protein>
<gene>
    <name evidence="1" type="ORF">K0M31_006993</name>
</gene>
<dbReference type="AlphaFoldDB" id="A0AA40FRG7"/>
<reference evidence="1" key="1">
    <citation type="submission" date="2021-10" db="EMBL/GenBank/DDBJ databases">
        <title>Melipona bicolor Genome sequencing and assembly.</title>
        <authorList>
            <person name="Araujo N.S."/>
            <person name="Arias M.C."/>
        </authorList>
    </citation>
    <scope>NUCLEOTIDE SEQUENCE</scope>
    <source>
        <strain evidence="1">USP_2M_L1-L4_2017</strain>
        <tissue evidence="1">Whole body</tissue>
    </source>
</reference>
<evidence type="ECO:0000313" key="1">
    <source>
        <dbReference type="EMBL" id="KAK1123965.1"/>
    </source>
</evidence>
<sequence>MKLNDKVEMNEVPGPLKQTFTNQIRHSVVSRQMDRVARSSKREVYVETEKERHGRVWPSMEVDK</sequence>
<dbReference type="EMBL" id="JAHYIQ010000019">
    <property type="protein sequence ID" value="KAK1123965.1"/>
    <property type="molecule type" value="Genomic_DNA"/>
</dbReference>
<comment type="caution">
    <text evidence="1">The sequence shown here is derived from an EMBL/GenBank/DDBJ whole genome shotgun (WGS) entry which is preliminary data.</text>
</comment>